<protein>
    <submittedName>
        <fullName evidence="2">Uncharacterized protein</fullName>
    </submittedName>
</protein>
<dbReference type="Proteomes" id="UP000830434">
    <property type="component" value="Chromosome"/>
</dbReference>
<dbReference type="EMBL" id="CP096658">
    <property type="protein sequence ID" value="UPW01638.1"/>
    <property type="molecule type" value="Genomic_DNA"/>
</dbReference>
<accession>A0A8U0ILJ4</accession>
<evidence type="ECO:0000313" key="2">
    <source>
        <dbReference type="EMBL" id="UPW01638.1"/>
    </source>
</evidence>
<keyword evidence="1" id="KW-0472">Membrane</keyword>
<keyword evidence="3" id="KW-1185">Reference proteome</keyword>
<dbReference type="GeneID" id="72189375"/>
<reference evidence="2" key="1">
    <citation type="submission" date="2022-04" db="EMBL/GenBank/DDBJ databases">
        <title>Diverse halophilic archaea isolated from saline environments.</title>
        <authorList>
            <person name="Cui H.-L."/>
        </authorList>
    </citation>
    <scope>NUCLEOTIDE SEQUENCE</scope>
    <source>
        <strain evidence="2">XZYJT40</strain>
    </source>
</reference>
<dbReference type="KEGG" id="haxz:M0R88_05930"/>
<keyword evidence="1" id="KW-1133">Transmembrane helix</keyword>
<dbReference type="RefSeq" id="WP_248656036.1">
    <property type="nucleotide sequence ID" value="NZ_CP096658.1"/>
</dbReference>
<evidence type="ECO:0000256" key="1">
    <source>
        <dbReference type="SAM" id="Phobius"/>
    </source>
</evidence>
<feature type="transmembrane region" description="Helical" evidence="1">
    <location>
        <begin position="7"/>
        <end position="29"/>
    </location>
</feature>
<keyword evidence="1" id="KW-0812">Transmembrane</keyword>
<gene>
    <name evidence="2" type="ORF">M0R88_05930</name>
</gene>
<evidence type="ECO:0000313" key="3">
    <source>
        <dbReference type="Proteomes" id="UP000830434"/>
    </source>
</evidence>
<proteinExistence type="predicted"/>
<dbReference type="AlphaFoldDB" id="A0A8U0ILJ4"/>
<name>A0A8U0ILJ4_9EURY</name>
<sequence length="54" mass="5833">MSDDVPDVLYIFPLLGLLALIFGPLAFAVWTGQGFVGIMLSLMWPPLLRAALAT</sequence>
<organism evidence="2 3">
    <name type="scientific">Halorussus gelatinilyticus</name>
    <dbReference type="NCBI Taxonomy" id="2937524"/>
    <lineage>
        <taxon>Archaea</taxon>
        <taxon>Methanobacteriati</taxon>
        <taxon>Methanobacteriota</taxon>
        <taxon>Stenosarchaea group</taxon>
        <taxon>Halobacteria</taxon>
        <taxon>Halobacteriales</taxon>
        <taxon>Haladaptataceae</taxon>
        <taxon>Halorussus</taxon>
    </lineage>
</organism>